<evidence type="ECO:0000256" key="6">
    <source>
        <dbReference type="ARBA" id="ARBA00022989"/>
    </source>
</evidence>
<keyword evidence="5 12" id="KW-0067">ATP-binding</keyword>
<comment type="subcellular location">
    <subcellularLocation>
        <location evidence="1">Cell membrane</location>
        <topology evidence="1">Multi-pass membrane protein</topology>
    </subcellularLocation>
</comment>
<dbReference type="AlphaFoldDB" id="Q8KFR3"/>
<dbReference type="PATRIC" id="fig|194439.7.peg.251"/>
<dbReference type="InterPro" id="IPR036640">
    <property type="entry name" value="ABC1_TM_sf"/>
</dbReference>
<evidence type="ECO:0000256" key="3">
    <source>
        <dbReference type="ARBA" id="ARBA00022692"/>
    </source>
</evidence>
<feature type="domain" description="ABC transporter" evidence="10">
    <location>
        <begin position="363"/>
        <end position="597"/>
    </location>
</feature>
<feature type="transmembrane region" description="Helical" evidence="9">
    <location>
        <begin position="162"/>
        <end position="180"/>
    </location>
</feature>
<evidence type="ECO:0000256" key="9">
    <source>
        <dbReference type="SAM" id="Phobius"/>
    </source>
</evidence>
<dbReference type="EMBL" id="AE006470">
    <property type="protein sequence ID" value="AAM71505.1"/>
    <property type="molecule type" value="Genomic_DNA"/>
</dbReference>
<dbReference type="STRING" id="194439.CT0259"/>
<name>Q8KFR3_CHLTE</name>
<keyword evidence="3 9" id="KW-0812">Transmembrane</keyword>
<dbReference type="CDD" id="cd03254">
    <property type="entry name" value="ABCC_Glucan_exporter_like"/>
    <property type="match status" value="1"/>
</dbReference>
<dbReference type="SUPFAM" id="SSF52540">
    <property type="entry name" value="P-loop containing nucleoside triphosphate hydrolases"/>
    <property type="match status" value="1"/>
</dbReference>
<dbReference type="EnsemblBacteria" id="AAM71505">
    <property type="protein sequence ID" value="AAM71505"/>
    <property type="gene ID" value="CT0259"/>
</dbReference>
<evidence type="ECO:0000256" key="8">
    <source>
        <dbReference type="SAM" id="MobiDB-lite"/>
    </source>
</evidence>
<gene>
    <name evidence="12" type="ordered locus">CT0259</name>
</gene>
<evidence type="ECO:0000256" key="4">
    <source>
        <dbReference type="ARBA" id="ARBA00022741"/>
    </source>
</evidence>
<dbReference type="Gene3D" id="1.20.1560.10">
    <property type="entry name" value="ABC transporter type 1, transmembrane domain"/>
    <property type="match status" value="1"/>
</dbReference>
<dbReference type="SUPFAM" id="SSF90123">
    <property type="entry name" value="ABC transporter transmembrane region"/>
    <property type="match status" value="1"/>
</dbReference>
<dbReference type="eggNOG" id="COG1132">
    <property type="taxonomic scope" value="Bacteria"/>
</dbReference>
<dbReference type="CDD" id="cd18544">
    <property type="entry name" value="ABC_6TM_TmrA_like"/>
    <property type="match status" value="1"/>
</dbReference>
<dbReference type="PROSITE" id="PS50929">
    <property type="entry name" value="ABC_TM1F"/>
    <property type="match status" value="1"/>
</dbReference>
<dbReference type="InterPro" id="IPR003439">
    <property type="entry name" value="ABC_transporter-like_ATP-bd"/>
</dbReference>
<keyword evidence="6 9" id="KW-1133">Transmembrane helix</keyword>
<reference evidence="12 13" key="1">
    <citation type="journal article" date="2002" name="Proc. Natl. Acad. Sci. U.S.A.">
        <title>The complete genome sequence of Chlorobium tepidum TLS, a photosynthetic, anaerobic, green-sulfur bacterium.</title>
        <authorList>
            <person name="Eisen J.A."/>
            <person name="Nelson K.E."/>
            <person name="Paulsen I.T."/>
            <person name="Heidelberg J.F."/>
            <person name="Wu M."/>
            <person name="Dodson R.J."/>
            <person name="Deboy R."/>
            <person name="Gwinn M.L."/>
            <person name="Nelson W.C."/>
            <person name="Haft D.H."/>
            <person name="Hickey E.K."/>
            <person name="Peterson J.D."/>
            <person name="Durkin A.S."/>
            <person name="Kolonay J.L."/>
            <person name="Yang F."/>
            <person name="Holt I."/>
            <person name="Umayam L.A."/>
            <person name="Mason T."/>
            <person name="Brenner M."/>
            <person name="Shea T.P."/>
            <person name="Parksey D."/>
            <person name="Nierman W.C."/>
            <person name="Feldblyum T.V."/>
            <person name="Hansen C.L."/>
            <person name="Craven M.B."/>
            <person name="Radune D."/>
            <person name="Vamathevan J."/>
            <person name="Khouri H."/>
            <person name="White O."/>
            <person name="Gruber T.M."/>
            <person name="Ketchum K.A."/>
            <person name="Venter J.C."/>
            <person name="Tettelin H."/>
            <person name="Bryant D.A."/>
            <person name="Fraser C.M."/>
        </authorList>
    </citation>
    <scope>NUCLEOTIDE SEQUENCE [LARGE SCALE GENOMIC DNA]</scope>
    <source>
        <strain evidence="13">ATCC 49652 / DSM 12025 / NBRC 103806 / TLS</strain>
    </source>
</reference>
<dbReference type="KEGG" id="cte:CT0259"/>
<dbReference type="GO" id="GO:0005524">
    <property type="term" value="F:ATP binding"/>
    <property type="evidence" value="ECO:0007669"/>
    <property type="project" value="UniProtKB-KW"/>
</dbReference>
<sequence>MRMGAGAASGFRTQQDETLGNRKKGSVDRYIIKQLLGYIKPFKGLVAGAVALTAFGAILTPLRPWLTRIAIDDHIAKGDHKGLAVISLLMLLVIVLDGVKQYAATWLTQLIGQKAVYAIRLDIFRHLQRLPIRYFDRNPVGRIITRTTNDVEALNEMLSSSLITIIGDMLQLLFIVAMMFLTDWRLTLVVLSILPVMIYSTIFFKNKMRQAFLDVRTHLARLNAFFQEHITGMKVVQLFSREEAEFMKHSAINADHRDANIKTVFYFSIYSPLIEFLSSAAAGLVVWFSATRIMQTDLSVGVVVSFVQFIWLFFRPLQHLSDQFNIMQTAITSSDRIFRLLEEPLDAEPTESAHSLDSFRDRIRFDKVWFAYDEEHWVLRDISLEIKAGETVAIVGATGSGKTTLINILSRFYPYAKGSVTIDGIELSDIPRHDLRKLVGVVMQDVVLFTGSIRENLSFGDPSISDETIHEAARIVGADRFIEKLPDGYDYRIRENGSGLSAGQKQLLAFVRALLYNPDILVLDEATSSVDTETESLIEQATDRLMKHRTSIIIAHRLSTIQHADKIVVLHKGTIRETGTHQELLAQRGLYYKLYLLQHPERGRMEGAGVKNSPGQSDKSEPADLPSTNCSPATPSPAPALLPGAKESLPQSC</sequence>
<evidence type="ECO:0000256" key="2">
    <source>
        <dbReference type="ARBA" id="ARBA00022448"/>
    </source>
</evidence>
<dbReference type="InterPro" id="IPR003593">
    <property type="entry name" value="AAA+_ATPase"/>
</dbReference>
<feature type="transmembrane region" description="Helical" evidence="9">
    <location>
        <begin position="42"/>
        <end position="62"/>
    </location>
</feature>
<dbReference type="SMART" id="SM00382">
    <property type="entry name" value="AAA"/>
    <property type="match status" value="1"/>
</dbReference>
<dbReference type="Proteomes" id="UP000001007">
    <property type="component" value="Chromosome"/>
</dbReference>
<dbReference type="GO" id="GO:0005886">
    <property type="term" value="C:plasma membrane"/>
    <property type="evidence" value="ECO:0007669"/>
    <property type="project" value="UniProtKB-SubCell"/>
</dbReference>
<dbReference type="Gene3D" id="3.40.50.300">
    <property type="entry name" value="P-loop containing nucleotide triphosphate hydrolases"/>
    <property type="match status" value="1"/>
</dbReference>
<keyword evidence="4" id="KW-0547">Nucleotide-binding</keyword>
<feature type="transmembrane region" description="Helical" evidence="9">
    <location>
        <begin position="82"/>
        <end position="99"/>
    </location>
</feature>
<dbReference type="PROSITE" id="PS50893">
    <property type="entry name" value="ABC_TRANSPORTER_2"/>
    <property type="match status" value="1"/>
</dbReference>
<dbReference type="HOGENOM" id="CLU_000604_84_3_10"/>
<dbReference type="InterPro" id="IPR011527">
    <property type="entry name" value="ABC1_TM_dom"/>
</dbReference>
<keyword evidence="7 9" id="KW-0472">Membrane</keyword>
<dbReference type="GO" id="GO:0016887">
    <property type="term" value="F:ATP hydrolysis activity"/>
    <property type="evidence" value="ECO:0007669"/>
    <property type="project" value="InterPro"/>
</dbReference>
<dbReference type="InterPro" id="IPR017871">
    <property type="entry name" value="ABC_transporter-like_CS"/>
</dbReference>
<dbReference type="PROSITE" id="PS00211">
    <property type="entry name" value="ABC_TRANSPORTER_1"/>
    <property type="match status" value="1"/>
</dbReference>
<evidence type="ECO:0000256" key="1">
    <source>
        <dbReference type="ARBA" id="ARBA00004651"/>
    </source>
</evidence>
<dbReference type="Pfam" id="PF00664">
    <property type="entry name" value="ABC_membrane"/>
    <property type="match status" value="1"/>
</dbReference>
<dbReference type="FunFam" id="3.40.50.300:FF:000287">
    <property type="entry name" value="Multidrug ABC transporter ATP-binding protein"/>
    <property type="match status" value="1"/>
</dbReference>
<feature type="region of interest" description="Disordered" evidence="8">
    <location>
        <begin position="605"/>
        <end position="653"/>
    </location>
</feature>
<dbReference type="OrthoDB" id="593815at2"/>
<evidence type="ECO:0000256" key="5">
    <source>
        <dbReference type="ARBA" id="ARBA00022840"/>
    </source>
</evidence>
<evidence type="ECO:0000256" key="7">
    <source>
        <dbReference type="ARBA" id="ARBA00023136"/>
    </source>
</evidence>
<evidence type="ECO:0000313" key="13">
    <source>
        <dbReference type="Proteomes" id="UP000001007"/>
    </source>
</evidence>
<evidence type="ECO:0000313" key="12">
    <source>
        <dbReference type="EMBL" id="AAM71505.1"/>
    </source>
</evidence>
<feature type="transmembrane region" description="Helical" evidence="9">
    <location>
        <begin position="264"/>
        <end position="287"/>
    </location>
</feature>
<dbReference type="RefSeq" id="WP_010931951.1">
    <property type="nucleotide sequence ID" value="NC_002932.3"/>
</dbReference>
<feature type="domain" description="ABC transmembrane type-1" evidence="11">
    <location>
        <begin position="47"/>
        <end position="329"/>
    </location>
</feature>
<keyword evidence="2" id="KW-0813">Transport</keyword>
<proteinExistence type="predicted"/>
<accession>Q8KFR3</accession>
<keyword evidence="13" id="KW-1185">Reference proteome</keyword>
<evidence type="ECO:0000259" key="11">
    <source>
        <dbReference type="PROSITE" id="PS50929"/>
    </source>
</evidence>
<dbReference type="PANTHER" id="PTHR43394:SF1">
    <property type="entry name" value="ATP-BINDING CASSETTE SUB-FAMILY B MEMBER 10, MITOCHONDRIAL"/>
    <property type="match status" value="1"/>
</dbReference>
<dbReference type="Pfam" id="PF00005">
    <property type="entry name" value="ABC_tran"/>
    <property type="match status" value="1"/>
</dbReference>
<organism evidence="12 13">
    <name type="scientific">Chlorobaculum tepidum (strain ATCC 49652 / DSM 12025 / NBRC 103806 / TLS)</name>
    <name type="common">Chlorobium tepidum</name>
    <dbReference type="NCBI Taxonomy" id="194439"/>
    <lineage>
        <taxon>Bacteria</taxon>
        <taxon>Pseudomonadati</taxon>
        <taxon>Chlorobiota</taxon>
        <taxon>Chlorobiia</taxon>
        <taxon>Chlorobiales</taxon>
        <taxon>Chlorobiaceae</taxon>
        <taxon>Chlorobaculum</taxon>
    </lineage>
</organism>
<dbReference type="InterPro" id="IPR027417">
    <property type="entry name" value="P-loop_NTPase"/>
</dbReference>
<dbReference type="InterPro" id="IPR039421">
    <property type="entry name" value="Type_1_exporter"/>
</dbReference>
<dbReference type="GO" id="GO:0015421">
    <property type="term" value="F:ABC-type oligopeptide transporter activity"/>
    <property type="evidence" value="ECO:0007669"/>
    <property type="project" value="TreeGrafter"/>
</dbReference>
<feature type="transmembrane region" description="Helical" evidence="9">
    <location>
        <begin position="186"/>
        <end position="204"/>
    </location>
</feature>
<dbReference type="PANTHER" id="PTHR43394">
    <property type="entry name" value="ATP-DEPENDENT PERMEASE MDL1, MITOCHONDRIAL"/>
    <property type="match status" value="1"/>
</dbReference>
<protein>
    <submittedName>
        <fullName evidence="12">ABC transporter, ATP-binding protein</fullName>
    </submittedName>
</protein>
<evidence type="ECO:0000259" key="10">
    <source>
        <dbReference type="PROSITE" id="PS50893"/>
    </source>
</evidence>